<dbReference type="SMART" id="SM00692">
    <property type="entry name" value="DM3"/>
    <property type="match status" value="1"/>
</dbReference>
<evidence type="ECO:0000259" key="7">
    <source>
        <dbReference type="PROSITE" id="PS50950"/>
    </source>
</evidence>
<feature type="compositionally biased region" description="Polar residues" evidence="6">
    <location>
        <begin position="93"/>
        <end position="103"/>
    </location>
</feature>
<evidence type="ECO:0000256" key="4">
    <source>
        <dbReference type="ARBA" id="ARBA00023125"/>
    </source>
</evidence>
<keyword evidence="1" id="KW-0479">Metal-binding</keyword>
<keyword evidence="4 5" id="KW-0238">DNA-binding</keyword>
<keyword evidence="9" id="KW-1185">Reference proteome</keyword>
<dbReference type="AlphaFoldDB" id="A0A9P0CP60"/>
<dbReference type="PROSITE" id="PS50950">
    <property type="entry name" value="ZF_THAP"/>
    <property type="match status" value="1"/>
</dbReference>
<dbReference type="PANTHER" id="PTHR46600">
    <property type="entry name" value="THAP DOMAIN-CONTAINING"/>
    <property type="match status" value="1"/>
</dbReference>
<evidence type="ECO:0000256" key="5">
    <source>
        <dbReference type="PROSITE-ProRule" id="PRU00309"/>
    </source>
</evidence>
<dbReference type="GO" id="GO:0008270">
    <property type="term" value="F:zinc ion binding"/>
    <property type="evidence" value="ECO:0007669"/>
    <property type="project" value="UniProtKB-KW"/>
</dbReference>
<dbReference type="SUPFAM" id="SSF57716">
    <property type="entry name" value="Glucocorticoid receptor-like (DNA-binding domain)"/>
    <property type="match status" value="1"/>
</dbReference>
<dbReference type="Gene3D" id="6.20.210.20">
    <property type="entry name" value="THAP domain"/>
    <property type="match status" value="1"/>
</dbReference>
<proteinExistence type="predicted"/>
<dbReference type="SMART" id="SM00980">
    <property type="entry name" value="THAP"/>
    <property type="match status" value="1"/>
</dbReference>
<protein>
    <recommendedName>
        <fullName evidence="7">THAP-type domain-containing protein</fullName>
    </recommendedName>
</protein>
<dbReference type="OrthoDB" id="7312725at2759"/>
<evidence type="ECO:0000256" key="6">
    <source>
        <dbReference type="SAM" id="MobiDB-lite"/>
    </source>
</evidence>
<dbReference type="GO" id="GO:0043565">
    <property type="term" value="F:sequence-specific DNA binding"/>
    <property type="evidence" value="ECO:0007669"/>
    <property type="project" value="InterPro"/>
</dbReference>
<dbReference type="Proteomes" id="UP001153636">
    <property type="component" value="Chromosome 16"/>
</dbReference>
<dbReference type="InterPro" id="IPR038441">
    <property type="entry name" value="THAP_Znf_sf"/>
</dbReference>
<feature type="domain" description="THAP-type" evidence="7">
    <location>
        <begin position="1"/>
        <end position="82"/>
    </location>
</feature>
<evidence type="ECO:0000313" key="8">
    <source>
        <dbReference type="EMBL" id="CAH1104093.1"/>
    </source>
</evidence>
<dbReference type="InterPro" id="IPR026516">
    <property type="entry name" value="THAP1/10"/>
</dbReference>
<name>A0A9P0CP60_9CUCU</name>
<dbReference type="InterPro" id="IPR006612">
    <property type="entry name" value="THAP_Znf"/>
</dbReference>
<evidence type="ECO:0000256" key="2">
    <source>
        <dbReference type="ARBA" id="ARBA00022771"/>
    </source>
</evidence>
<evidence type="ECO:0000256" key="1">
    <source>
        <dbReference type="ARBA" id="ARBA00022723"/>
    </source>
</evidence>
<reference evidence="8" key="1">
    <citation type="submission" date="2022-01" db="EMBL/GenBank/DDBJ databases">
        <authorList>
            <person name="King R."/>
        </authorList>
    </citation>
    <scope>NUCLEOTIDE SEQUENCE</scope>
</reference>
<dbReference type="EMBL" id="OV651828">
    <property type="protein sequence ID" value="CAH1104093.1"/>
    <property type="molecule type" value="Genomic_DNA"/>
</dbReference>
<evidence type="ECO:0000313" key="9">
    <source>
        <dbReference type="Proteomes" id="UP001153636"/>
    </source>
</evidence>
<accession>A0A9P0CP60</accession>
<evidence type="ECO:0000256" key="3">
    <source>
        <dbReference type="ARBA" id="ARBA00022833"/>
    </source>
</evidence>
<sequence length="239" mass="27296">MSCMVKECKNLKRLIPENAVLSFHRLPKDKNRRKQWLSALNITTEIPDKAVKFVCSNHFENDQFLTYTEIRVLVPSAVPSLFVDKKIFTPTSNSYDVPTSSEGSPKMKRRTPAITSAEEQESISQNVSHGTLLDEKLLSNQPESVVPLDDDNESLSPAVKMRFLKLDHNYCACTEKLESRRNKKLLKLDHNYCANPGNPKKKIRASNLKCRFQSKSLGKVKVKMLKKKVIEILSRNYTV</sequence>
<dbReference type="Pfam" id="PF05485">
    <property type="entry name" value="THAP"/>
    <property type="match status" value="1"/>
</dbReference>
<dbReference type="PANTHER" id="PTHR46600:SF11">
    <property type="entry name" value="THAP DOMAIN-CONTAINING PROTEIN 10"/>
    <property type="match status" value="1"/>
</dbReference>
<organism evidence="8 9">
    <name type="scientific">Psylliodes chrysocephalus</name>
    <dbReference type="NCBI Taxonomy" id="3402493"/>
    <lineage>
        <taxon>Eukaryota</taxon>
        <taxon>Metazoa</taxon>
        <taxon>Ecdysozoa</taxon>
        <taxon>Arthropoda</taxon>
        <taxon>Hexapoda</taxon>
        <taxon>Insecta</taxon>
        <taxon>Pterygota</taxon>
        <taxon>Neoptera</taxon>
        <taxon>Endopterygota</taxon>
        <taxon>Coleoptera</taxon>
        <taxon>Polyphaga</taxon>
        <taxon>Cucujiformia</taxon>
        <taxon>Chrysomeloidea</taxon>
        <taxon>Chrysomelidae</taxon>
        <taxon>Galerucinae</taxon>
        <taxon>Alticini</taxon>
        <taxon>Psylliodes</taxon>
    </lineage>
</organism>
<feature type="region of interest" description="Disordered" evidence="6">
    <location>
        <begin position="93"/>
        <end position="126"/>
    </location>
</feature>
<keyword evidence="2 5" id="KW-0863">Zinc-finger</keyword>
<keyword evidence="3" id="KW-0862">Zinc</keyword>
<gene>
    <name evidence="8" type="ORF">PSYICH_LOCUS5262</name>
</gene>